<reference evidence="2" key="1">
    <citation type="submission" date="2021-07" db="EMBL/GenBank/DDBJ databases">
        <authorList>
            <person name="Durling M."/>
        </authorList>
    </citation>
    <scope>NUCLEOTIDE SEQUENCE</scope>
</reference>
<keyword evidence="1" id="KW-0472">Membrane</keyword>
<organism evidence="2 3">
    <name type="scientific">Hymenoscyphus fraxineus</name>
    <dbReference type="NCBI Taxonomy" id="746836"/>
    <lineage>
        <taxon>Eukaryota</taxon>
        <taxon>Fungi</taxon>
        <taxon>Dikarya</taxon>
        <taxon>Ascomycota</taxon>
        <taxon>Pezizomycotina</taxon>
        <taxon>Leotiomycetes</taxon>
        <taxon>Helotiales</taxon>
        <taxon>Helotiaceae</taxon>
        <taxon>Hymenoscyphus</taxon>
    </lineage>
</organism>
<evidence type="ECO:0000313" key="3">
    <source>
        <dbReference type="Proteomes" id="UP000696280"/>
    </source>
</evidence>
<evidence type="ECO:0000256" key="1">
    <source>
        <dbReference type="SAM" id="Phobius"/>
    </source>
</evidence>
<sequence>MAAPLEVTLVFRHLEIRNDFLDGAIRGEIKNAVAKISQSQACPWNLQGCDTTTDTYNGGVQFWAKIQHHEFNANDDRAEDAISALCEYLFLESSVLALDSLLNGSKIVMGPLSETPMATTDSMFGRYFCLQLLKQLNVTDGIGFVAQNAVHRSGHFITRNPSKWFHAPLYAGLCVTNVFIFLDDPLRQISDQNVDEIAALYDEGLHDFFEKAKWLMRCAKVFASWAPQLNDKIETQIQKLDPAKKKESLQGTSIAIVSGGKMLETSTQKLGEQDPNESEFRQMYSTMTTMIKKYEPLNCAAGDYVDSCVSETVKNTVFATASLTTTCLGAAFIRRSPNWIGALGLGAVWLGYLTSSALTGYFGSATVAKGANLYRSRQLKPKIRLILISLISFRLFLFLMLFKTQECLDRNSSHYEELKQSIQSQFDSDLDRFAEPGYVNETIKTMARQIKASTQVLEDDIADL</sequence>
<keyword evidence="3" id="KW-1185">Reference proteome</keyword>
<name>A0A9N9PPH6_9HELO</name>
<protein>
    <submittedName>
        <fullName evidence="2">Uncharacterized protein</fullName>
    </submittedName>
</protein>
<proteinExistence type="predicted"/>
<dbReference type="AlphaFoldDB" id="A0A9N9PPH6"/>
<dbReference type="OrthoDB" id="5424559at2759"/>
<keyword evidence="1" id="KW-1133">Transmembrane helix</keyword>
<evidence type="ECO:0000313" key="2">
    <source>
        <dbReference type="EMBL" id="CAG8961999.1"/>
    </source>
</evidence>
<keyword evidence="1" id="KW-0812">Transmembrane</keyword>
<feature type="transmembrane region" description="Helical" evidence="1">
    <location>
        <begin position="339"/>
        <end position="362"/>
    </location>
</feature>
<feature type="transmembrane region" description="Helical" evidence="1">
    <location>
        <begin position="383"/>
        <end position="402"/>
    </location>
</feature>
<dbReference type="Proteomes" id="UP000696280">
    <property type="component" value="Unassembled WGS sequence"/>
</dbReference>
<comment type="caution">
    <text evidence="2">The sequence shown here is derived from an EMBL/GenBank/DDBJ whole genome shotgun (WGS) entry which is preliminary data.</text>
</comment>
<dbReference type="EMBL" id="CAJVRL010000123">
    <property type="protein sequence ID" value="CAG8961999.1"/>
    <property type="molecule type" value="Genomic_DNA"/>
</dbReference>
<accession>A0A9N9PPH6</accession>
<gene>
    <name evidence="2" type="ORF">HYFRA_00014107</name>
</gene>